<reference evidence="1 2" key="1">
    <citation type="journal article" date="2015" name="Genome Announc.">
        <title>Draft Genome Sequence of Filamentous Marine Cyanobacterium Lyngbya confervoides Strain BDU141951.</title>
        <authorList>
            <person name="Chandrababunaidu M.M."/>
            <person name="Sen D."/>
            <person name="Tripathy S."/>
        </authorList>
    </citation>
    <scope>NUCLEOTIDE SEQUENCE [LARGE SCALE GENOMIC DNA]</scope>
    <source>
        <strain evidence="1 2">BDU141951</strain>
    </source>
</reference>
<evidence type="ECO:0000313" key="1">
    <source>
        <dbReference type="EMBL" id="MCM1982367.1"/>
    </source>
</evidence>
<accession>A0ABD4T0Y8</accession>
<name>A0ABD4T0Y8_9CYAN</name>
<proteinExistence type="predicted"/>
<dbReference type="InterPro" id="IPR009297">
    <property type="entry name" value="DUF952"/>
</dbReference>
<evidence type="ECO:0000313" key="2">
    <source>
        <dbReference type="Proteomes" id="UP000031561"/>
    </source>
</evidence>
<dbReference type="Gene3D" id="3.20.170.20">
    <property type="entry name" value="Protein of unknown function DUF952"/>
    <property type="match status" value="1"/>
</dbReference>
<dbReference type="RefSeq" id="WP_166281065.1">
    <property type="nucleotide sequence ID" value="NZ_JTHE03000038.1"/>
</dbReference>
<sequence>MNPRLFHITERQAWEQAQGLYRCASLDQEGFIHLSTDQQVIGVANRFFSGKRDLVLLEIARDRLQSPLCEDLVPGQGLFPHLYGPLNLDAVVRVWRLEPDGDGTFVRWQ</sequence>
<keyword evidence="2" id="KW-1185">Reference proteome</keyword>
<dbReference type="Pfam" id="PF06108">
    <property type="entry name" value="DUF952"/>
    <property type="match status" value="1"/>
</dbReference>
<dbReference type="PANTHER" id="PTHR34129">
    <property type="entry name" value="BLR1139 PROTEIN"/>
    <property type="match status" value="1"/>
</dbReference>
<dbReference type="SUPFAM" id="SSF56399">
    <property type="entry name" value="ADP-ribosylation"/>
    <property type="match status" value="1"/>
</dbReference>
<organism evidence="1 2">
    <name type="scientific">Lyngbya confervoides BDU141951</name>
    <dbReference type="NCBI Taxonomy" id="1574623"/>
    <lineage>
        <taxon>Bacteria</taxon>
        <taxon>Bacillati</taxon>
        <taxon>Cyanobacteriota</taxon>
        <taxon>Cyanophyceae</taxon>
        <taxon>Oscillatoriophycideae</taxon>
        <taxon>Oscillatoriales</taxon>
        <taxon>Microcoleaceae</taxon>
        <taxon>Lyngbya</taxon>
    </lineage>
</organism>
<protein>
    <submittedName>
        <fullName evidence="1">DUF952 domain-containing protein</fullName>
    </submittedName>
</protein>
<comment type="caution">
    <text evidence="1">The sequence shown here is derived from an EMBL/GenBank/DDBJ whole genome shotgun (WGS) entry which is preliminary data.</text>
</comment>
<gene>
    <name evidence="1" type="ORF">QQ91_0005935</name>
</gene>
<dbReference type="Proteomes" id="UP000031561">
    <property type="component" value="Unassembled WGS sequence"/>
</dbReference>
<dbReference type="AlphaFoldDB" id="A0ABD4T0Y8"/>
<dbReference type="EMBL" id="JTHE03000038">
    <property type="protein sequence ID" value="MCM1982367.1"/>
    <property type="molecule type" value="Genomic_DNA"/>
</dbReference>
<dbReference type="PANTHER" id="PTHR34129:SF1">
    <property type="entry name" value="DUF952 DOMAIN-CONTAINING PROTEIN"/>
    <property type="match status" value="1"/>
</dbReference>